<comment type="caution">
    <text evidence="1">The sequence shown here is derived from an EMBL/GenBank/DDBJ whole genome shotgun (WGS) entry which is preliminary data.</text>
</comment>
<evidence type="ECO:0000313" key="2">
    <source>
        <dbReference type="Proteomes" id="UP000247755"/>
    </source>
</evidence>
<proteinExistence type="predicted"/>
<sequence length="82" mass="8774">MRESAALAAPVSAASFRQALAILVSPEQFVGLVRRYARVDLVVISPRVVPTSSLADLATCVQFVEAAVRIGLQDAFESGEWV</sequence>
<name>A0A318J2K4_BURPY</name>
<organism evidence="1 2">
    <name type="scientific">Burkholderia pyrrocinia</name>
    <name type="common">Pseudomonas pyrrocinia</name>
    <dbReference type="NCBI Taxonomy" id="60550"/>
    <lineage>
        <taxon>Bacteria</taxon>
        <taxon>Pseudomonadati</taxon>
        <taxon>Pseudomonadota</taxon>
        <taxon>Betaproteobacteria</taxon>
        <taxon>Burkholderiales</taxon>
        <taxon>Burkholderiaceae</taxon>
        <taxon>Burkholderia</taxon>
        <taxon>Burkholderia cepacia complex</taxon>
    </lineage>
</organism>
<gene>
    <name evidence="1" type="ORF">NA66_1001511</name>
</gene>
<evidence type="ECO:0000313" key="1">
    <source>
        <dbReference type="EMBL" id="PXX40901.1"/>
    </source>
</evidence>
<protein>
    <submittedName>
        <fullName evidence="1">Uncharacterized protein</fullName>
    </submittedName>
</protein>
<dbReference type="EMBL" id="QJJY01000001">
    <property type="protein sequence ID" value="PXX40901.1"/>
    <property type="molecule type" value="Genomic_DNA"/>
</dbReference>
<accession>A0A318J2K4</accession>
<dbReference type="Proteomes" id="UP000247755">
    <property type="component" value="Unassembled WGS sequence"/>
</dbReference>
<dbReference type="AlphaFoldDB" id="A0A318J2K4"/>
<reference evidence="1 2" key="1">
    <citation type="submission" date="2018-05" db="EMBL/GenBank/DDBJ databases">
        <title>Comparative genomics of bacterial root endophytes of switchgrass collected from native prairies over two seasons.</title>
        <authorList>
            <person name="Tang Y."/>
        </authorList>
    </citation>
    <scope>NUCLEOTIDE SEQUENCE [LARGE SCALE GENOMIC DNA]</scope>
    <source>
        <strain evidence="1 2">NFIX32</strain>
    </source>
</reference>